<dbReference type="NCBIfam" id="TIGR01764">
    <property type="entry name" value="excise"/>
    <property type="match status" value="1"/>
</dbReference>
<evidence type="ECO:0000259" key="1">
    <source>
        <dbReference type="Pfam" id="PF12728"/>
    </source>
</evidence>
<dbReference type="InterPro" id="IPR041657">
    <property type="entry name" value="HTH_17"/>
</dbReference>
<dbReference type="InterPro" id="IPR010093">
    <property type="entry name" value="SinI_DNA-bd"/>
</dbReference>
<accession>A0A6I4YE12</accession>
<reference evidence="2 3" key="1">
    <citation type="submission" date="2019-11" db="EMBL/GenBank/DDBJ databases">
        <title>Genome sequence of Deinococcus xianganensis Y35, AI-2 producing algicidal bacterium, isolated from lake water.</title>
        <authorList>
            <person name="Li Y."/>
        </authorList>
    </citation>
    <scope>NUCLEOTIDE SEQUENCE [LARGE SCALE GENOMIC DNA]</scope>
    <source>
        <strain evidence="2 3">Y35</strain>
    </source>
</reference>
<organism evidence="2 3">
    <name type="scientific">Deinococcus xianganensis</name>
    <dbReference type="NCBI Taxonomy" id="1507289"/>
    <lineage>
        <taxon>Bacteria</taxon>
        <taxon>Thermotogati</taxon>
        <taxon>Deinococcota</taxon>
        <taxon>Deinococci</taxon>
        <taxon>Deinococcales</taxon>
        <taxon>Deinococcaceae</taxon>
        <taxon>Deinococcus</taxon>
    </lineage>
</organism>
<feature type="domain" description="Helix-turn-helix" evidence="1">
    <location>
        <begin position="3"/>
        <end position="49"/>
    </location>
</feature>
<dbReference type="InterPro" id="IPR009061">
    <property type="entry name" value="DNA-bd_dom_put_sf"/>
</dbReference>
<name>A0A6I4YE12_9DEIO</name>
<dbReference type="GO" id="GO:0003677">
    <property type="term" value="F:DNA binding"/>
    <property type="evidence" value="ECO:0007669"/>
    <property type="project" value="InterPro"/>
</dbReference>
<proteinExistence type="predicted"/>
<comment type="caution">
    <text evidence="2">The sequence shown here is derived from an EMBL/GenBank/DDBJ whole genome shotgun (WGS) entry which is preliminary data.</text>
</comment>
<dbReference type="Proteomes" id="UP000430519">
    <property type="component" value="Unassembled WGS sequence"/>
</dbReference>
<evidence type="ECO:0000313" key="3">
    <source>
        <dbReference type="Proteomes" id="UP000430519"/>
    </source>
</evidence>
<dbReference type="SUPFAM" id="SSF46955">
    <property type="entry name" value="Putative DNA-binding domain"/>
    <property type="match status" value="1"/>
</dbReference>
<evidence type="ECO:0000313" key="2">
    <source>
        <dbReference type="EMBL" id="MXV19168.1"/>
    </source>
</evidence>
<gene>
    <name evidence="2" type="ORF">GLX28_05920</name>
</gene>
<dbReference type="AlphaFoldDB" id="A0A6I4YE12"/>
<dbReference type="Pfam" id="PF12728">
    <property type="entry name" value="HTH_17"/>
    <property type="match status" value="1"/>
</dbReference>
<dbReference type="Gene3D" id="1.10.1660.10">
    <property type="match status" value="1"/>
</dbReference>
<keyword evidence="3" id="KW-1185">Reference proteome</keyword>
<protein>
    <submittedName>
        <fullName evidence="2">Helix-turn-helix domain-containing protein</fullName>
    </submittedName>
</protein>
<sequence>MLVDTNEAARRLGCAPRTIRHYIATGILPAVRLGRRRWRIESHDLAQLLKPTERIQI</sequence>
<dbReference type="EMBL" id="WVHK01000014">
    <property type="protein sequence ID" value="MXV19168.1"/>
    <property type="molecule type" value="Genomic_DNA"/>
</dbReference>
<dbReference type="RefSeq" id="WP_160977641.1">
    <property type="nucleotide sequence ID" value="NZ_WVHK01000014.1"/>
</dbReference>